<protein>
    <submittedName>
        <fullName evidence="1">C_GCAxxG_C_C family protein</fullName>
    </submittedName>
</protein>
<comment type="caution">
    <text evidence="1">The sequence shown here is derived from an EMBL/GenBank/DDBJ whole genome shotgun (WGS) entry which is preliminary data.</text>
</comment>
<gene>
    <name evidence="1" type="ORF">ETP43_11265</name>
</gene>
<reference evidence="1 2" key="1">
    <citation type="submission" date="2019-01" db="EMBL/GenBank/DDBJ databases">
        <title>Blautia sp. nov. KGMB01111 isolated human feces.</title>
        <authorList>
            <person name="Park J.-E."/>
            <person name="Kim J.-S."/>
            <person name="Park S.-H."/>
        </authorList>
    </citation>
    <scope>NUCLEOTIDE SEQUENCE [LARGE SCALE GENOMIC DNA]</scope>
    <source>
        <strain evidence="1 2">KGMB01111</strain>
    </source>
</reference>
<dbReference type="AlphaFoldDB" id="A0A4Q1RJ35"/>
<sequence length="130" mass="13542">MTIEERAAQAAQYKATGACNCTQAVIKVFEDKISTDEKELMELTAGFAAGMGSLESTCGALIGAVMTAGVLTEGKGTPRFSREILQKFSEKSGATICKELKGAGTGKVLCECPECVRNAVLALGETLGDL</sequence>
<keyword evidence="2" id="KW-1185">Reference proteome</keyword>
<dbReference type="Pfam" id="PF09719">
    <property type="entry name" value="C_GCAxxG_C_C"/>
    <property type="match status" value="1"/>
</dbReference>
<dbReference type="OrthoDB" id="9791535at2"/>
<dbReference type="EMBL" id="SDKC01000001">
    <property type="protein sequence ID" value="RXS75733.1"/>
    <property type="molecule type" value="Genomic_DNA"/>
</dbReference>
<accession>A0A4Q1RJ35</accession>
<proteinExistence type="predicted"/>
<dbReference type="Proteomes" id="UP000290106">
    <property type="component" value="Unassembled WGS sequence"/>
</dbReference>
<name>A0A4Q1RJ35_9FIRM</name>
<dbReference type="InterPro" id="IPR010181">
    <property type="entry name" value="CGCAxxGCC_motif"/>
</dbReference>
<dbReference type="NCBIfam" id="TIGR01909">
    <property type="entry name" value="C_GCAxxG_C_C"/>
    <property type="match status" value="1"/>
</dbReference>
<evidence type="ECO:0000313" key="2">
    <source>
        <dbReference type="Proteomes" id="UP000290106"/>
    </source>
</evidence>
<evidence type="ECO:0000313" key="1">
    <source>
        <dbReference type="EMBL" id="RXS75733.1"/>
    </source>
</evidence>
<dbReference type="RefSeq" id="WP_129258146.1">
    <property type="nucleotide sequence ID" value="NZ_JBGKFY010000002.1"/>
</dbReference>
<organism evidence="1 2">
    <name type="scientific">Blautia faecicola</name>
    <dbReference type="NCBI Taxonomy" id="2509240"/>
    <lineage>
        <taxon>Bacteria</taxon>
        <taxon>Bacillati</taxon>
        <taxon>Bacillota</taxon>
        <taxon>Clostridia</taxon>
        <taxon>Lachnospirales</taxon>
        <taxon>Lachnospiraceae</taxon>
        <taxon>Blautia</taxon>
    </lineage>
</organism>